<protein>
    <recommendedName>
        <fullName evidence="3">Short-chain dehydrogenase</fullName>
    </recommendedName>
</protein>
<sequence>MKIDKSLSAIIAGGASSLGEATARRLAVHGVKVARFVKNSVSKLDLASLTFEKE</sequence>
<reference evidence="2" key="1">
    <citation type="journal article" date="2019" name="Int. J. Syst. Evol. Microbiol.">
        <title>The Global Catalogue of Microorganisms (GCM) 10K type strain sequencing project: providing services to taxonomists for standard genome sequencing and annotation.</title>
        <authorList>
            <consortium name="The Broad Institute Genomics Platform"/>
            <consortium name="The Broad Institute Genome Sequencing Center for Infectious Disease"/>
            <person name="Wu L."/>
            <person name="Ma J."/>
        </authorList>
    </citation>
    <scope>NUCLEOTIDE SEQUENCE [LARGE SCALE GENOMIC DNA]</scope>
    <source>
        <strain evidence="2">CCUG 39402</strain>
    </source>
</reference>
<name>A0ABW1TR17_9BURK</name>
<comment type="caution">
    <text evidence="1">The sequence shown here is derived from an EMBL/GenBank/DDBJ whole genome shotgun (WGS) entry which is preliminary data.</text>
</comment>
<keyword evidence="2" id="KW-1185">Reference proteome</keyword>
<dbReference type="Gene3D" id="3.40.50.720">
    <property type="entry name" value="NAD(P)-binding Rossmann-like Domain"/>
    <property type="match status" value="1"/>
</dbReference>
<evidence type="ECO:0000313" key="1">
    <source>
        <dbReference type="EMBL" id="MFC6280031.1"/>
    </source>
</evidence>
<evidence type="ECO:0008006" key="3">
    <source>
        <dbReference type="Google" id="ProtNLM"/>
    </source>
</evidence>
<organism evidence="1 2">
    <name type="scientific">Polaromonas aquatica</name>
    <dbReference type="NCBI Taxonomy" id="332657"/>
    <lineage>
        <taxon>Bacteria</taxon>
        <taxon>Pseudomonadati</taxon>
        <taxon>Pseudomonadota</taxon>
        <taxon>Betaproteobacteria</taxon>
        <taxon>Burkholderiales</taxon>
        <taxon>Comamonadaceae</taxon>
        <taxon>Polaromonas</taxon>
    </lineage>
</organism>
<proteinExistence type="predicted"/>
<dbReference type="EMBL" id="JBHSRS010000004">
    <property type="protein sequence ID" value="MFC6280031.1"/>
    <property type="molecule type" value="Genomic_DNA"/>
</dbReference>
<dbReference type="SUPFAM" id="SSF51735">
    <property type="entry name" value="NAD(P)-binding Rossmann-fold domains"/>
    <property type="match status" value="1"/>
</dbReference>
<gene>
    <name evidence="1" type="ORF">ACFQND_02130</name>
</gene>
<evidence type="ECO:0000313" key="2">
    <source>
        <dbReference type="Proteomes" id="UP001596270"/>
    </source>
</evidence>
<dbReference type="InterPro" id="IPR036291">
    <property type="entry name" value="NAD(P)-bd_dom_sf"/>
</dbReference>
<dbReference type="Proteomes" id="UP001596270">
    <property type="component" value="Unassembled WGS sequence"/>
</dbReference>
<dbReference type="RefSeq" id="WP_371437995.1">
    <property type="nucleotide sequence ID" value="NZ_JBHSRS010000004.1"/>
</dbReference>
<accession>A0ABW1TR17</accession>